<dbReference type="SUPFAM" id="SSF53448">
    <property type="entry name" value="Nucleotide-diphospho-sugar transferases"/>
    <property type="match status" value="1"/>
</dbReference>
<dbReference type="eggNOG" id="COG1216">
    <property type="taxonomic scope" value="Bacteria"/>
</dbReference>
<name>H1Y001_9SPHI</name>
<protein>
    <submittedName>
        <fullName evidence="5">Glycosyl transferase family 2</fullName>
    </submittedName>
</protein>
<accession>H1Y001</accession>
<proteinExistence type="inferred from homology"/>
<evidence type="ECO:0000256" key="1">
    <source>
        <dbReference type="ARBA" id="ARBA00006739"/>
    </source>
</evidence>
<keyword evidence="2" id="KW-0328">Glycosyltransferase</keyword>
<sequence>MTKAKYKVSVVTVTYGERWEFLSQVIKRLLSFDLIYRIVIVDNGSSYDLKSKITELADERLILVGEGYNTGSAVGYKIGIAHAYQHTDTDFIWLLDDDNLPDEKSLDVLLESWNELNGDQHKTALYCLRPDRNTDLRIAQGDSPGNYFLIPDSILGFSIFRLGYFQLRKLKDKFGKPKEFKKLATMPFVPYGGFFFPKAMVAIIGYPDEKYFLYIDDADYTYRVTQSGGKIWLIPGARIADIETSQGTDYKYSNFSSIILDLWNFRMFYRVRNMVYFNSKTSVKSPFLFKLNKSIFLNKLRLISIISSKQKEYKKLVVAVNDGLNGKLGKATEDKF</sequence>
<evidence type="ECO:0000313" key="5">
    <source>
        <dbReference type="EMBL" id="EHQ27843.1"/>
    </source>
</evidence>
<evidence type="ECO:0000259" key="4">
    <source>
        <dbReference type="Pfam" id="PF00535"/>
    </source>
</evidence>
<dbReference type="PANTHER" id="PTHR43179:SF12">
    <property type="entry name" value="GALACTOFURANOSYLTRANSFERASE GLFT2"/>
    <property type="match status" value="1"/>
</dbReference>
<dbReference type="PANTHER" id="PTHR43179">
    <property type="entry name" value="RHAMNOSYLTRANSFERASE WBBL"/>
    <property type="match status" value="1"/>
</dbReference>
<evidence type="ECO:0000256" key="3">
    <source>
        <dbReference type="ARBA" id="ARBA00022679"/>
    </source>
</evidence>
<gene>
    <name evidence="5" type="ORF">Mucpa_3745</name>
</gene>
<keyword evidence="6" id="KW-1185">Reference proteome</keyword>
<keyword evidence="3 5" id="KW-0808">Transferase</keyword>
<dbReference type="InterPro" id="IPR001173">
    <property type="entry name" value="Glyco_trans_2-like"/>
</dbReference>
<dbReference type="AlphaFoldDB" id="H1Y001"/>
<dbReference type="EMBL" id="CM001403">
    <property type="protein sequence ID" value="EHQ27843.1"/>
    <property type="molecule type" value="Genomic_DNA"/>
</dbReference>
<dbReference type="STRING" id="714943.Mucpa_3745"/>
<dbReference type="Proteomes" id="UP000002774">
    <property type="component" value="Chromosome"/>
</dbReference>
<dbReference type="Pfam" id="PF00535">
    <property type="entry name" value="Glycos_transf_2"/>
    <property type="match status" value="1"/>
</dbReference>
<reference evidence="5" key="1">
    <citation type="submission" date="2011-09" db="EMBL/GenBank/DDBJ databases">
        <title>The permanent draft genome of Mucilaginibacter paludis DSM 18603.</title>
        <authorList>
            <consortium name="US DOE Joint Genome Institute (JGI-PGF)"/>
            <person name="Lucas S."/>
            <person name="Han J."/>
            <person name="Lapidus A."/>
            <person name="Bruce D."/>
            <person name="Goodwin L."/>
            <person name="Pitluck S."/>
            <person name="Peters L."/>
            <person name="Kyrpides N."/>
            <person name="Mavromatis K."/>
            <person name="Ivanova N."/>
            <person name="Mikhailova N."/>
            <person name="Held B."/>
            <person name="Detter J.C."/>
            <person name="Tapia R."/>
            <person name="Han C."/>
            <person name="Land M."/>
            <person name="Hauser L."/>
            <person name="Markowitz V."/>
            <person name="Cheng J.-F."/>
            <person name="Hugenholtz P."/>
            <person name="Woyke T."/>
            <person name="Wu D."/>
            <person name="Tindall B."/>
            <person name="Brambilla E."/>
            <person name="Klenk H.-P."/>
            <person name="Eisen J.A."/>
        </authorList>
    </citation>
    <scope>NUCLEOTIDE SEQUENCE [LARGE SCALE GENOMIC DNA]</scope>
    <source>
        <strain evidence="5">DSM 18603</strain>
    </source>
</reference>
<dbReference type="Gene3D" id="3.90.550.10">
    <property type="entry name" value="Spore Coat Polysaccharide Biosynthesis Protein SpsA, Chain A"/>
    <property type="match status" value="1"/>
</dbReference>
<organism evidence="5 6">
    <name type="scientific">Mucilaginibacter paludis DSM 18603</name>
    <dbReference type="NCBI Taxonomy" id="714943"/>
    <lineage>
        <taxon>Bacteria</taxon>
        <taxon>Pseudomonadati</taxon>
        <taxon>Bacteroidota</taxon>
        <taxon>Sphingobacteriia</taxon>
        <taxon>Sphingobacteriales</taxon>
        <taxon>Sphingobacteriaceae</taxon>
        <taxon>Mucilaginibacter</taxon>
    </lineage>
</organism>
<dbReference type="OrthoDB" id="9771846at2"/>
<dbReference type="InterPro" id="IPR029044">
    <property type="entry name" value="Nucleotide-diphossugar_trans"/>
</dbReference>
<dbReference type="GO" id="GO:0016757">
    <property type="term" value="F:glycosyltransferase activity"/>
    <property type="evidence" value="ECO:0007669"/>
    <property type="project" value="UniProtKB-KW"/>
</dbReference>
<feature type="domain" description="Glycosyltransferase 2-like" evidence="4">
    <location>
        <begin position="9"/>
        <end position="117"/>
    </location>
</feature>
<evidence type="ECO:0000256" key="2">
    <source>
        <dbReference type="ARBA" id="ARBA00022676"/>
    </source>
</evidence>
<dbReference type="HOGENOM" id="CLU_023845_2_0_10"/>
<comment type="similarity">
    <text evidence="1">Belongs to the glycosyltransferase 2 family.</text>
</comment>
<dbReference type="RefSeq" id="WP_008508441.1">
    <property type="nucleotide sequence ID" value="NZ_CM001403.1"/>
</dbReference>
<evidence type="ECO:0000313" key="6">
    <source>
        <dbReference type="Proteomes" id="UP000002774"/>
    </source>
</evidence>